<dbReference type="PANTHER" id="PTHR43284">
    <property type="entry name" value="ASPARAGINE SYNTHETASE (GLUTAMINE-HYDROLYZING)"/>
    <property type="match status" value="1"/>
</dbReference>
<dbReference type="InterPro" id="IPR029055">
    <property type="entry name" value="Ntn_hydrolases_N"/>
</dbReference>
<organism evidence="6 7">
    <name type="scientific">Sulfitobacter indolifex HEL-45</name>
    <dbReference type="NCBI Taxonomy" id="391624"/>
    <lineage>
        <taxon>Bacteria</taxon>
        <taxon>Pseudomonadati</taxon>
        <taxon>Pseudomonadota</taxon>
        <taxon>Alphaproteobacteria</taxon>
        <taxon>Rhodobacterales</taxon>
        <taxon>Roseobacteraceae</taxon>
        <taxon>Sulfitobacter</taxon>
    </lineage>
</organism>
<comment type="pathway">
    <text evidence="1">Amino-acid biosynthesis; L-asparagine biosynthesis; L-asparagine from L-aspartate (L-Gln route): step 1/1.</text>
</comment>
<dbReference type="EC" id="6.3.5.4" evidence="3"/>
<name>A0ABM9X1X8_9RHOB</name>
<dbReference type="Pfam" id="PF00733">
    <property type="entry name" value="Asn_synthase"/>
    <property type="match status" value="1"/>
</dbReference>
<dbReference type="EMBL" id="ABID01000018">
    <property type="protein sequence ID" value="EDQ03430.1"/>
    <property type="molecule type" value="Genomic_DNA"/>
</dbReference>
<dbReference type="Proteomes" id="UP000003257">
    <property type="component" value="Unassembled WGS sequence"/>
</dbReference>
<comment type="catalytic activity">
    <reaction evidence="4">
        <text>L-aspartate + L-glutamine + ATP + H2O = L-asparagine + L-glutamate + AMP + diphosphate + H(+)</text>
        <dbReference type="Rhea" id="RHEA:12228"/>
        <dbReference type="ChEBI" id="CHEBI:15377"/>
        <dbReference type="ChEBI" id="CHEBI:15378"/>
        <dbReference type="ChEBI" id="CHEBI:29985"/>
        <dbReference type="ChEBI" id="CHEBI:29991"/>
        <dbReference type="ChEBI" id="CHEBI:30616"/>
        <dbReference type="ChEBI" id="CHEBI:33019"/>
        <dbReference type="ChEBI" id="CHEBI:58048"/>
        <dbReference type="ChEBI" id="CHEBI:58359"/>
        <dbReference type="ChEBI" id="CHEBI:456215"/>
        <dbReference type="EC" id="6.3.5.4"/>
    </reaction>
</comment>
<evidence type="ECO:0000259" key="5">
    <source>
        <dbReference type="Pfam" id="PF00733"/>
    </source>
</evidence>
<protein>
    <recommendedName>
        <fullName evidence="3">asparagine synthase (glutamine-hydrolyzing)</fullName>
        <ecNumber evidence="3">6.3.5.4</ecNumber>
    </recommendedName>
</protein>
<evidence type="ECO:0000256" key="2">
    <source>
        <dbReference type="ARBA" id="ARBA00005752"/>
    </source>
</evidence>
<evidence type="ECO:0000313" key="7">
    <source>
        <dbReference type="Proteomes" id="UP000003257"/>
    </source>
</evidence>
<keyword evidence="7" id="KW-1185">Reference proteome</keyword>
<sequence>MDGFAIRIPLQPANDLADGRARLARMAQAGWNAVALPESFAEGGLAAVRGRAGVAQAGPWTVIGLASLDHREALLERLTGMSAHDGDLALFAAALDQLSEGFTDALFGGFSIVALHKDGCVAAFRDHIGVLPFYFKRQAGALTCASDIRASLHLSGAALEPQHLIVADFLAGEVVSRDETAFSGLTKLESGHRLSLNVSHPERAINIDAFTKLTLPEQIPFEDAAPGVLSGLRAATLSALRRNEKVGAMLSGGLDSSSLVVLASEKLQAEGAPPLPALSFVYGEAEYDESDYIEAVNECSHTAPHLIEITSEPDLTDMPLFVEEQMDLFLAYGLQKSGQIYSVAKSYGITALLDGHGGDEVLSSGYDYVYNLAAERRWRATLQAMRAIGRVYGNSPWVPYFIFMARYGGWTNKHPTRRILLGLTRFLQSRGSAQDAQGTPYKPQALFADALRELANPDERYVQTGKPELREDCVDYERRSHLDIVQSPLVKNSYEILYRSANAQGILPLYPFYDRALVEFCLSMPSEVKLRKGMSRWVLRMGLAGLLPEKVRLRTTKANFTAEFTATVVQFLQKHPDQDWSSLGAFVDVAAAQKLCGDVRSGAKRDIFALRSVWRLVQLRYWYEALMRWRAQQREGTLI</sequence>
<dbReference type="InterPro" id="IPR001962">
    <property type="entry name" value="Asn_synthase"/>
</dbReference>
<dbReference type="InterPro" id="IPR006426">
    <property type="entry name" value="Asn_synth_AEB"/>
</dbReference>
<evidence type="ECO:0000256" key="4">
    <source>
        <dbReference type="ARBA" id="ARBA00048741"/>
    </source>
</evidence>
<dbReference type="Gene3D" id="3.60.20.10">
    <property type="entry name" value="Glutamine Phosphoribosylpyrophosphate, subunit 1, domain 1"/>
    <property type="match status" value="1"/>
</dbReference>
<dbReference type="InterPro" id="IPR014729">
    <property type="entry name" value="Rossmann-like_a/b/a_fold"/>
</dbReference>
<dbReference type="SUPFAM" id="SSF52402">
    <property type="entry name" value="Adenine nucleotide alpha hydrolases-like"/>
    <property type="match status" value="1"/>
</dbReference>
<dbReference type="InterPro" id="IPR051786">
    <property type="entry name" value="ASN_synthetase/amidase"/>
</dbReference>
<comment type="caution">
    <text evidence="6">The sequence shown here is derived from an EMBL/GenBank/DDBJ whole genome shotgun (WGS) entry which is preliminary data.</text>
</comment>
<evidence type="ECO:0000313" key="6">
    <source>
        <dbReference type="EMBL" id="EDQ03430.1"/>
    </source>
</evidence>
<dbReference type="SUPFAM" id="SSF56235">
    <property type="entry name" value="N-terminal nucleophile aminohydrolases (Ntn hydrolases)"/>
    <property type="match status" value="1"/>
</dbReference>
<comment type="similarity">
    <text evidence="2">Belongs to the asparagine synthetase family.</text>
</comment>
<evidence type="ECO:0000256" key="1">
    <source>
        <dbReference type="ARBA" id="ARBA00005187"/>
    </source>
</evidence>
<dbReference type="PIRSF" id="PIRSF001589">
    <property type="entry name" value="Asn_synthetase_glu-h"/>
    <property type="match status" value="1"/>
</dbReference>
<gene>
    <name evidence="6" type="ORF">OIHEL45_16976</name>
</gene>
<accession>A0ABM9X1X8</accession>
<proteinExistence type="inferred from homology"/>
<evidence type="ECO:0000256" key="3">
    <source>
        <dbReference type="ARBA" id="ARBA00012737"/>
    </source>
</evidence>
<reference evidence="6 7" key="1">
    <citation type="submission" date="2007-11" db="EMBL/GenBank/DDBJ databases">
        <authorList>
            <person name="Wagner-Dobler I."/>
            <person name="Ferriera S."/>
            <person name="Johnson J."/>
            <person name="Kravitz S."/>
            <person name="Beeson K."/>
            <person name="Sutton G."/>
            <person name="Rogers Y.-H."/>
            <person name="Friedman R."/>
            <person name="Frazier M."/>
            <person name="Venter J.C."/>
        </authorList>
    </citation>
    <scope>NUCLEOTIDE SEQUENCE [LARGE SCALE GENOMIC DNA]</scope>
    <source>
        <strain evidence="6 7">HEL-45</strain>
    </source>
</reference>
<dbReference type="PANTHER" id="PTHR43284:SF1">
    <property type="entry name" value="ASPARAGINE SYNTHETASE"/>
    <property type="match status" value="1"/>
</dbReference>
<dbReference type="Gene3D" id="3.40.50.620">
    <property type="entry name" value="HUPs"/>
    <property type="match status" value="2"/>
</dbReference>
<feature type="domain" description="Asparagine synthetase" evidence="5">
    <location>
        <begin position="230"/>
        <end position="623"/>
    </location>
</feature>